<keyword evidence="5 7" id="KW-1133">Transmembrane helix</keyword>
<feature type="transmembrane region" description="Helical" evidence="7">
    <location>
        <begin position="194"/>
        <end position="215"/>
    </location>
</feature>
<dbReference type="GO" id="GO:0055085">
    <property type="term" value="P:transmembrane transport"/>
    <property type="evidence" value="ECO:0007669"/>
    <property type="project" value="InterPro"/>
</dbReference>
<keyword evidence="3" id="KW-1003">Cell membrane</keyword>
<keyword evidence="10" id="KW-1185">Reference proteome</keyword>
<sequence>MNRRPLPLLASAAVPLLSAAVLAVALFGGWWAPHSPTTPLGAPWQEPTPGHILGTDALGRDVWSRVLAGGGGLISVSVTAAVCACAVGTVGGLTAGWFGGPASRALTAAADLLLALPSLLLALVAAIALPWHTAVVFATVCGGAPLTLRVVRDAVRAVRTSGYVEAALLRGETAASILAREVLPAMRGVVTADLGLRLVVALQVAAALSVLGMGAEPPAPDWSLMLRENMPGVAVNPWAVGAPAAALGVTTVLLALLAQLYLSDGRTSRVRDSGPVLKESTDG</sequence>
<evidence type="ECO:0000313" key="9">
    <source>
        <dbReference type="EMBL" id="NKY99151.1"/>
    </source>
</evidence>
<dbReference type="InterPro" id="IPR000515">
    <property type="entry name" value="MetI-like"/>
</dbReference>
<proteinExistence type="inferred from homology"/>
<organism evidence="9 10">
    <name type="scientific">Nocardiopsis alborubida</name>
    <dbReference type="NCBI Taxonomy" id="146802"/>
    <lineage>
        <taxon>Bacteria</taxon>
        <taxon>Bacillati</taxon>
        <taxon>Actinomycetota</taxon>
        <taxon>Actinomycetes</taxon>
        <taxon>Streptosporangiales</taxon>
        <taxon>Nocardiopsidaceae</taxon>
        <taxon>Nocardiopsis</taxon>
    </lineage>
</organism>
<evidence type="ECO:0000313" key="10">
    <source>
        <dbReference type="Proteomes" id="UP000553209"/>
    </source>
</evidence>
<feature type="transmembrane region" description="Helical" evidence="7">
    <location>
        <begin position="235"/>
        <end position="262"/>
    </location>
</feature>
<keyword evidence="2 7" id="KW-0813">Transport</keyword>
<dbReference type="PANTHER" id="PTHR43386">
    <property type="entry name" value="OLIGOPEPTIDE TRANSPORT SYSTEM PERMEASE PROTEIN APPC"/>
    <property type="match status" value="1"/>
</dbReference>
<dbReference type="PANTHER" id="PTHR43386:SF25">
    <property type="entry name" value="PEPTIDE ABC TRANSPORTER PERMEASE PROTEIN"/>
    <property type="match status" value="1"/>
</dbReference>
<evidence type="ECO:0000259" key="8">
    <source>
        <dbReference type="PROSITE" id="PS50928"/>
    </source>
</evidence>
<protein>
    <submittedName>
        <fullName evidence="9">ABC transporter permease</fullName>
    </submittedName>
</protein>
<feature type="transmembrane region" description="Helical" evidence="7">
    <location>
        <begin position="105"/>
        <end position="128"/>
    </location>
</feature>
<dbReference type="RefSeq" id="WP_061078575.1">
    <property type="nucleotide sequence ID" value="NZ_JAAXPG010000014.1"/>
</dbReference>
<accession>A0A7X6MCY2</accession>
<feature type="transmembrane region" description="Helical" evidence="7">
    <location>
        <begin position="134"/>
        <end position="151"/>
    </location>
</feature>
<evidence type="ECO:0000256" key="7">
    <source>
        <dbReference type="RuleBase" id="RU363032"/>
    </source>
</evidence>
<comment type="caution">
    <text evidence="9">The sequence shown here is derived from an EMBL/GenBank/DDBJ whole genome shotgun (WGS) entry which is preliminary data.</text>
</comment>
<dbReference type="EMBL" id="JAAXPG010000014">
    <property type="protein sequence ID" value="NKY99151.1"/>
    <property type="molecule type" value="Genomic_DNA"/>
</dbReference>
<evidence type="ECO:0000256" key="2">
    <source>
        <dbReference type="ARBA" id="ARBA00022448"/>
    </source>
</evidence>
<dbReference type="Pfam" id="PF00528">
    <property type="entry name" value="BPD_transp_1"/>
    <property type="match status" value="1"/>
</dbReference>
<gene>
    <name evidence="9" type="ORF">HGB44_15985</name>
</gene>
<evidence type="ECO:0000256" key="4">
    <source>
        <dbReference type="ARBA" id="ARBA00022692"/>
    </source>
</evidence>
<dbReference type="PROSITE" id="PS50928">
    <property type="entry name" value="ABC_TM1"/>
    <property type="match status" value="1"/>
</dbReference>
<dbReference type="InterPro" id="IPR035906">
    <property type="entry name" value="MetI-like_sf"/>
</dbReference>
<evidence type="ECO:0000256" key="1">
    <source>
        <dbReference type="ARBA" id="ARBA00004651"/>
    </source>
</evidence>
<comment type="similarity">
    <text evidence="7">Belongs to the binding-protein-dependent transport system permease family.</text>
</comment>
<keyword evidence="6 7" id="KW-0472">Membrane</keyword>
<comment type="subcellular location">
    <subcellularLocation>
        <location evidence="1 7">Cell membrane</location>
        <topology evidence="1 7">Multi-pass membrane protein</topology>
    </subcellularLocation>
</comment>
<name>A0A7X6MCY2_9ACTN</name>
<evidence type="ECO:0000256" key="6">
    <source>
        <dbReference type="ARBA" id="ARBA00023136"/>
    </source>
</evidence>
<reference evidence="9 10" key="1">
    <citation type="submission" date="2020-04" db="EMBL/GenBank/DDBJ databases">
        <title>MicrobeNet Type strains.</title>
        <authorList>
            <person name="Nicholson A.C."/>
        </authorList>
    </citation>
    <scope>NUCLEOTIDE SEQUENCE [LARGE SCALE GENOMIC DNA]</scope>
    <source>
        <strain evidence="9 10">ATCC 23612</strain>
    </source>
</reference>
<feature type="domain" description="ABC transmembrane type-1" evidence="8">
    <location>
        <begin position="74"/>
        <end position="258"/>
    </location>
</feature>
<dbReference type="Gene3D" id="1.10.3720.10">
    <property type="entry name" value="MetI-like"/>
    <property type="match status" value="1"/>
</dbReference>
<dbReference type="AlphaFoldDB" id="A0A7X6MCY2"/>
<feature type="transmembrane region" description="Helical" evidence="7">
    <location>
        <begin position="73"/>
        <end position="98"/>
    </location>
</feature>
<evidence type="ECO:0000256" key="5">
    <source>
        <dbReference type="ARBA" id="ARBA00022989"/>
    </source>
</evidence>
<keyword evidence="4 7" id="KW-0812">Transmembrane</keyword>
<dbReference type="GO" id="GO:0005886">
    <property type="term" value="C:plasma membrane"/>
    <property type="evidence" value="ECO:0007669"/>
    <property type="project" value="UniProtKB-SubCell"/>
</dbReference>
<dbReference type="SUPFAM" id="SSF161098">
    <property type="entry name" value="MetI-like"/>
    <property type="match status" value="1"/>
</dbReference>
<dbReference type="Proteomes" id="UP000553209">
    <property type="component" value="Unassembled WGS sequence"/>
</dbReference>
<evidence type="ECO:0000256" key="3">
    <source>
        <dbReference type="ARBA" id="ARBA00022475"/>
    </source>
</evidence>
<dbReference type="CDD" id="cd06261">
    <property type="entry name" value="TM_PBP2"/>
    <property type="match status" value="1"/>
</dbReference>
<dbReference type="InterPro" id="IPR050366">
    <property type="entry name" value="BP-dependent_transpt_permease"/>
</dbReference>